<gene>
    <name evidence="1" type="ORF">FisN_2Lu069</name>
</gene>
<name>A0A1Z5JWM2_FISSO</name>
<organism evidence="1 2">
    <name type="scientific">Fistulifera solaris</name>
    <name type="common">Oleaginous diatom</name>
    <dbReference type="NCBI Taxonomy" id="1519565"/>
    <lineage>
        <taxon>Eukaryota</taxon>
        <taxon>Sar</taxon>
        <taxon>Stramenopiles</taxon>
        <taxon>Ochrophyta</taxon>
        <taxon>Bacillariophyta</taxon>
        <taxon>Bacillariophyceae</taxon>
        <taxon>Bacillariophycidae</taxon>
        <taxon>Naviculales</taxon>
        <taxon>Naviculaceae</taxon>
        <taxon>Fistulifera</taxon>
    </lineage>
</organism>
<protein>
    <submittedName>
        <fullName evidence="1">Uncharacterized protein</fullName>
    </submittedName>
</protein>
<evidence type="ECO:0000313" key="2">
    <source>
        <dbReference type="Proteomes" id="UP000198406"/>
    </source>
</evidence>
<proteinExistence type="predicted"/>
<dbReference type="AlphaFoldDB" id="A0A1Z5JWM2"/>
<accession>A0A1Z5JWM2</accession>
<evidence type="ECO:0000313" key="1">
    <source>
        <dbReference type="EMBL" id="GAX18414.1"/>
    </source>
</evidence>
<dbReference type="InParanoid" id="A0A1Z5JWM2"/>
<dbReference type="Proteomes" id="UP000198406">
    <property type="component" value="Unassembled WGS sequence"/>
</dbReference>
<sequence length="83" mass="9374">MLPRSTPKGNFGVVGHNGRHLYLNLQILDADNYGMTRSTVERSRILGSLALILWKFLACRPAIDSWVRKALERTIHGRCAVLQ</sequence>
<reference evidence="1 2" key="1">
    <citation type="journal article" date="2015" name="Plant Cell">
        <title>Oil accumulation by the oleaginous diatom Fistulifera solaris as revealed by the genome and transcriptome.</title>
        <authorList>
            <person name="Tanaka T."/>
            <person name="Maeda Y."/>
            <person name="Veluchamy A."/>
            <person name="Tanaka M."/>
            <person name="Abida H."/>
            <person name="Marechal E."/>
            <person name="Bowler C."/>
            <person name="Muto M."/>
            <person name="Sunaga Y."/>
            <person name="Tanaka M."/>
            <person name="Yoshino T."/>
            <person name="Taniguchi T."/>
            <person name="Fukuda Y."/>
            <person name="Nemoto M."/>
            <person name="Matsumoto M."/>
            <person name="Wong P.S."/>
            <person name="Aburatani S."/>
            <person name="Fujibuchi W."/>
        </authorList>
    </citation>
    <scope>NUCLEOTIDE SEQUENCE [LARGE SCALE GENOMIC DNA]</scope>
    <source>
        <strain evidence="1 2">JPCC DA0580</strain>
    </source>
</reference>
<comment type="caution">
    <text evidence="1">The sequence shown here is derived from an EMBL/GenBank/DDBJ whole genome shotgun (WGS) entry which is preliminary data.</text>
</comment>
<keyword evidence="2" id="KW-1185">Reference proteome</keyword>
<dbReference type="EMBL" id="BDSP01000130">
    <property type="protein sequence ID" value="GAX18414.1"/>
    <property type="molecule type" value="Genomic_DNA"/>
</dbReference>